<keyword evidence="2" id="KW-0677">Repeat</keyword>
<keyword evidence="4 6" id="KW-0067">ATP-binding</keyword>
<sequence>MNYAARGIKIAFSGVQVLHGVDFCVEPGKIHGLFGHNGAGKTTLLKILAGVNSHDEGRLLLGDRVIRLASPRDALKEGIACVYQELRLIPDMYVWQNLFLGREIRRRGFLDKTAMLRHTQRVITEYGLHFSAGDLVKNLSHPDKQMLEVIANLDRDARFLFLDEPTTALEGGQAEELLKAVRHIALEKNIGVVLVSHKLDEVLGVCDEATVMCAGRVIYHAGKQSLGKQAIVDAIVGDAAAYQRTQQRHRGIDGDKTPFLSVNQLSTTRLKNIRLSARRGEILGVYGLAGAGRTRFCRTLYGLESMTGGQIVLNGCPYHPANPALAIKRGIAYLTEERKKDGFIPKMSSLTNAVLPILRRFRQGGMINHRSADRNARTILHSMNTLGSLDGPIQSLSGGNQQKVLFARVIGQQATLILLDEPTKGVDIGAKADIYRIIRQLADAGCCVIMVSSEEEELLEVADVITVFRHGQCDGVILPAGEITAAMLRKAAWDSETAAA</sequence>
<evidence type="ECO:0000256" key="3">
    <source>
        <dbReference type="ARBA" id="ARBA00022741"/>
    </source>
</evidence>
<dbReference type="CDD" id="cd03215">
    <property type="entry name" value="ABC_Carb_Monos_II"/>
    <property type="match status" value="1"/>
</dbReference>
<comment type="caution">
    <text evidence="6">The sequence shown here is derived from an EMBL/GenBank/DDBJ whole genome shotgun (WGS) entry which is preliminary data.</text>
</comment>
<dbReference type="PANTHER" id="PTHR43790">
    <property type="entry name" value="CARBOHYDRATE TRANSPORT ATP-BINDING PROTEIN MG119-RELATED"/>
    <property type="match status" value="1"/>
</dbReference>
<name>A0A4R1NA29_9GAMM</name>
<dbReference type="EMBL" id="SJOI01000001">
    <property type="protein sequence ID" value="TCL03547.1"/>
    <property type="molecule type" value="Genomic_DNA"/>
</dbReference>
<keyword evidence="7" id="KW-1185">Reference proteome</keyword>
<dbReference type="PANTHER" id="PTHR43790:SF9">
    <property type="entry name" value="GALACTOFURANOSE TRANSPORTER ATP-BINDING PROTEIN YTFR"/>
    <property type="match status" value="1"/>
</dbReference>
<accession>A0A4R1NA29</accession>
<dbReference type="PROSITE" id="PS50893">
    <property type="entry name" value="ABC_TRANSPORTER_2"/>
    <property type="match status" value="2"/>
</dbReference>
<evidence type="ECO:0000256" key="2">
    <source>
        <dbReference type="ARBA" id="ARBA00022737"/>
    </source>
</evidence>
<feature type="domain" description="ABC transporter" evidence="5">
    <location>
        <begin position="3"/>
        <end position="239"/>
    </location>
</feature>
<dbReference type="GO" id="GO:0005524">
    <property type="term" value="F:ATP binding"/>
    <property type="evidence" value="ECO:0007669"/>
    <property type="project" value="UniProtKB-KW"/>
</dbReference>
<dbReference type="GO" id="GO:0016887">
    <property type="term" value="F:ATP hydrolysis activity"/>
    <property type="evidence" value="ECO:0007669"/>
    <property type="project" value="InterPro"/>
</dbReference>
<dbReference type="AlphaFoldDB" id="A0A4R1NA29"/>
<evidence type="ECO:0000313" key="7">
    <source>
        <dbReference type="Proteomes" id="UP000294555"/>
    </source>
</evidence>
<reference evidence="6 7" key="1">
    <citation type="submission" date="2019-02" db="EMBL/GenBank/DDBJ databases">
        <title>Investigation of anaerobic lignin degradation for improved lignocellulosic biofuels.</title>
        <authorList>
            <person name="Deangelis K."/>
        </authorList>
    </citation>
    <scope>NUCLEOTIDE SEQUENCE [LARGE SCALE GENOMIC DNA]</scope>
    <source>
        <strain evidence="6 7">159R</strain>
    </source>
</reference>
<dbReference type="Pfam" id="PF00005">
    <property type="entry name" value="ABC_tran"/>
    <property type="match status" value="2"/>
</dbReference>
<gene>
    <name evidence="6" type="ORF">EZJ58_1622</name>
</gene>
<dbReference type="InterPro" id="IPR050107">
    <property type="entry name" value="ABC_carbohydrate_import_ATPase"/>
</dbReference>
<dbReference type="InterPro" id="IPR003439">
    <property type="entry name" value="ABC_transporter-like_ATP-bd"/>
</dbReference>
<dbReference type="InterPro" id="IPR017871">
    <property type="entry name" value="ABC_transporter-like_CS"/>
</dbReference>
<dbReference type="SUPFAM" id="SSF52540">
    <property type="entry name" value="P-loop containing nucleoside triphosphate hydrolases"/>
    <property type="match status" value="2"/>
</dbReference>
<keyword evidence="1" id="KW-0813">Transport</keyword>
<dbReference type="CDD" id="cd03216">
    <property type="entry name" value="ABC_Carb_Monos_I"/>
    <property type="match status" value="1"/>
</dbReference>
<proteinExistence type="predicted"/>
<protein>
    <submittedName>
        <fullName evidence="6">Monosaccharide ABC transporter ATP-binding protein (CUT2 family)</fullName>
    </submittedName>
</protein>
<evidence type="ECO:0000256" key="4">
    <source>
        <dbReference type="ARBA" id="ARBA00022840"/>
    </source>
</evidence>
<dbReference type="OrthoDB" id="39350at2"/>
<dbReference type="SMART" id="SM00382">
    <property type="entry name" value="AAA"/>
    <property type="match status" value="2"/>
</dbReference>
<dbReference type="RefSeq" id="WP_132922404.1">
    <property type="nucleotide sequence ID" value="NZ_SJOI01000001.1"/>
</dbReference>
<evidence type="ECO:0000256" key="1">
    <source>
        <dbReference type="ARBA" id="ARBA00022448"/>
    </source>
</evidence>
<dbReference type="Proteomes" id="UP000294555">
    <property type="component" value="Unassembled WGS sequence"/>
</dbReference>
<evidence type="ECO:0000313" key="6">
    <source>
        <dbReference type="EMBL" id="TCL03547.1"/>
    </source>
</evidence>
<dbReference type="InterPro" id="IPR027417">
    <property type="entry name" value="P-loop_NTPase"/>
</dbReference>
<organism evidence="6 7">
    <name type="scientific">Sodalis ligni</name>
    <dbReference type="NCBI Taxonomy" id="2697027"/>
    <lineage>
        <taxon>Bacteria</taxon>
        <taxon>Pseudomonadati</taxon>
        <taxon>Pseudomonadota</taxon>
        <taxon>Gammaproteobacteria</taxon>
        <taxon>Enterobacterales</taxon>
        <taxon>Bruguierivoracaceae</taxon>
        <taxon>Sodalis</taxon>
    </lineage>
</organism>
<evidence type="ECO:0000259" key="5">
    <source>
        <dbReference type="PROSITE" id="PS50893"/>
    </source>
</evidence>
<dbReference type="Gene3D" id="3.40.50.300">
    <property type="entry name" value="P-loop containing nucleotide triphosphate hydrolases"/>
    <property type="match status" value="2"/>
</dbReference>
<keyword evidence="3" id="KW-0547">Nucleotide-binding</keyword>
<dbReference type="InterPro" id="IPR003593">
    <property type="entry name" value="AAA+_ATPase"/>
</dbReference>
<feature type="domain" description="ABC transporter" evidence="5">
    <location>
        <begin position="249"/>
        <end position="495"/>
    </location>
</feature>
<dbReference type="PROSITE" id="PS00211">
    <property type="entry name" value="ABC_TRANSPORTER_1"/>
    <property type="match status" value="1"/>
</dbReference>